<dbReference type="InterPro" id="IPR007309">
    <property type="entry name" value="TFIIIC_Bblock-bd"/>
</dbReference>
<dbReference type="InterPro" id="IPR044210">
    <property type="entry name" value="Tfc3-like"/>
</dbReference>
<feature type="region of interest" description="Disordered" evidence="6">
    <location>
        <begin position="737"/>
        <end position="930"/>
    </location>
</feature>
<dbReference type="Pfam" id="PF20222">
    <property type="entry name" value="DUF6581"/>
    <property type="match status" value="1"/>
</dbReference>
<evidence type="ECO:0000256" key="5">
    <source>
        <dbReference type="ARBA" id="ARBA00023242"/>
    </source>
</evidence>
<dbReference type="GO" id="GO:0003677">
    <property type="term" value="F:DNA binding"/>
    <property type="evidence" value="ECO:0007669"/>
    <property type="project" value="UniProtKB-KW"/>
</dbReference>
<name>A0A9W9FDD1_9EURO</name>
<dbReference type="RefSeq" id="XP_056473766.1">
    <property type="nucleotide sequence ID" value="XM_056617607.1"/>
</dbReference>
<feature type="compositionally biased region" description="Polar residues" evidence="6">
    <location>
        <begin position="852"/>
        <end position="866"/>
    </location>
</feature>
<comment type="caution">
    <text evidence="9">The sequence shown here is derived from an EMBL/GenBank/DDBJ whole genome shotgun (WGS) entry which is preliminary data.</text>
</comment>
<proteinExistence type="predicted"/>
<dbReference type="Proteomes" id="UP001149074">
    <property type="component" value="Unassembled WGS sequence"/>
</dbReference>
<dbReference type="GO" id="GO:0005634">
    <property type="term" value="C:nucleus"/>
    <property type="evidence" value="ECO:0007669"/>
    <property type="project" value="UniProtKB-SubCell"/>
</dbReference>
<keyword evidence="10" id="KW-1185">Reference proteome</keyword>
<feature type="domain" description="B-block binding subunit of TFIIIC" evidence="7">
    <location>
        <begin position="146"/>
        <end position="213"/>
    </location>
</feature>
<evidence type="ECO:0000313" key="10">
    <source>
        <dbReference type="Proteomes" id="UP001149074"/>
    </source>
</evidence>
<gene>
    <name evidence="9" type="ORF">N7532_005113</name>
</gene>
<feature type="region of interest" description="Disordered" evidence="6">
    <location>
        <begin position="1112"/>
        <end position="1143"/>
    </location>
</feature>
<feature type="region of interest" description="Disordered" evidence="6">
    <location>
        <begin position="572"/>
        <end position="639"/>
    </location>
</feature>
<evidence type="ECO:0008006" key="11">
    <source>
        <dbReference type="Google" id="ProtNLM"/>
    </source>
</evidence>
<feature type="compositionally biased region" description="Polar residues" evidence="6">
    <location>
        <begin position="878"/>
        <end position="887"/>
    </location>
</feature>
<feature type="region of interest" description="Disordered" evidence="6">
    <location>
        <begin position="90"/>
        <end position="117"/>
    </location>
</feature>
<feature type="compositionally biased region" description="Polar residues" evidence="6">
    <location>
        <begin position="818"/>
        <end position="831"/>
    </location>
</feature>
<dbReference type="GO" id="GO:0000127">
    <property type="term" value="C:transcription factor TFIIIC complex"/>
    <property type="evidence" value="ECO:0007669"/>
    <property type="project" value="InterPro"/>
</dbReference>
<dbReference type="OrthoDB" id="5403573at2759"/>
<dbReference type="GeneID" id="81356586"/>
<feature type="region of interest" description="Disordered" evidence="6">
    <location>
        <begin position="1038"/>
        <end position="1060"/>
    </location>
</feature>
<dbReference type="EMBL" id="JAPQKI010000005">
    <property type="protein sequence ID" value="KAJ5098112.1"/>
    <property type="molecule type" value="Genomic_DNA"/>
</dbReference>
<keyword evidence="3" id="KW-0238">DNA-binding</keyword>
<feature type="compositionally biased region" description="Polar residues" evidence="6">
    <location>
        <begin position="1038"/>
        <end position="1049"/>
    </location>
</feature>
<feature type="region of interest" description="Disordered" evidence="6">
    <location>
        <begin position="536"/>
        <end position="555"/>
    </location>
</feature>
<evidence type="ECO:0000256" key="4">
    <source>
        <dbReference type="ARBA" id="ARBA00023163"/>
    </source>
</evidence>
<organism evidence="9 10">
    <name type="scientific">Penicillium argentinense</name>
    <dbReference type="NCBI Taxonomy" id="1131581"/>
    <lineage>
        <taxon>Eukaryota</taxon>
        <taxon>Fungi</taxon>
        <taxon>Dikarya</taxon>
        <taxon>Ascomycota</taxon>
        <taxon>Pezizomycotina</taxon>
        <taxon>Eurotiomycetes</taxon>
        <taxon>Eurotiomycetidae</taxon>
        <taxon>Eurotiales</taxon>
        <taxon>Aspergillaceae</taxon>
        <taxon>Penicillium</taxon>
    </lineage>
</organism>
<feature type="compositionally biased region" description="Basic and acidic residues" evidence="6">
    <location>
        <begin position="919"/>
        <end position="928"/>
    </location>
</feature>
<dbReference type="PANTHER" id="PTHR15180:SF1">
    <property type="entry name" value="GENERAL TRANSCRIPTION FACTOR 3C POLYPEPTIDE 1"/>
    <property type="match status" value="1"/>
</dbReference>
<evidence type="ECO:0000256" key="6">
    <source>
        <dbReference type="SAM" id="MobiDB-lite"/>
    </source>
</evidence>
<comment type="subcellular location">
    <subcellularLocation>
        <location evidence="1">Nucleus</location>
    </subcellularLocation>
</comment>
<sequence>MAPSLQELIDFLLNEVALCGNQGATVSEVLKASEAFYEERASQDTSQRRQNVDRRFKAKLWSWLTHHPEISVGKENQWQDLTLDDVERLESQGQQTLESPEAEETAHDEEPASAPSIATQVRIFVSAERTWHAIAGHAPDDTKVPASEFALLSIIASRKSAGIDQVQLVKASGQDKRSIPKRTDALLRKGYIEKRAIQIKSARTSLCTHRRFVNAPPDSQIATQERTHIDLGLFTTRLFDILKEHKIISRDDLKKHLGFQDRWRWKILSRALRKFEMIGVLKRVKAESQYQKLHPCVMLLREPTAKDIERFHESDGGDVNADADDRAELDEDLELDTIEQNPEADDGDVDTKAEKHVVSSGRIVPSWNPDRPLPNQIFDAVNKAGFHGLTNQAVNRICFGSFYRRPSESMLHRLTDCWQISQPLHLRHLTIVRDTAIEKTIIFYQNFSFESFRKRVEAGEASWESVEFPNKGKRNNEIPAIDATVELDQYGLPIYGPPKGLLNNGRASLFEGIVHGKPPDYCYSSSDPSVIQLPNGEFGKSSFTPTPSPSPLPESLTIATNHELRHQVLNAGHVKFQPGMKRKPAGQATPLRMFGRPKGLLNSKPSVAGEGSPDPGTQDSPDSFRQPRGTKNKKDKFRGLSRKERFEALGLDETWTEYKALVMDKPSPGVYITPQGKRRPAGKKQGRPRISRIAVFKSDKLRDFPWFVQEWSGSDEEDEAAAEETATVITLNAEEVPLNAEEGSLNNEERPFNAEMAGDMPRVSLKRARSASSLAETPTPASMISPKRKRGRPRKEDQLKEKGKARKQTKGKPKQKTSRTSGATNVPSKTPTAPVLIENSTQEDAATTTTTKHSLSAEDTQEASSNKRQRTASPERATVTNGTQLSMPVNPDVPVKQKPTPASKTKTPMAKETPVGGATKEKSQKAAADRGGSVNFLRRKIILGIVEKAGGAYPAGNEIWYPFVSEWMNLKYKGKPDMRTIKASIGYLVETGKLRQHTFSGKDLAGVMITKTIIAMPEIAPDDPVIKDMQDKMLATDRNNPRVSFSPNVTVHPDFSKPSNSAVGKRKFELPVVSGTQVHLQSVPAFVRTAERLRKQRVERALYKRLMKKNHDWDSENDEPLGPGRLKRLRGPRGDPGSTNIVRSKRTDGWLRRLLSTGLGQRIFSFGPYAMLMNPHQTFHPNTGTFSTQPASGLDPNRLMKKTPARTPFVTKIIGPRAMLMNAQQIFHPSTGTFATYCGRNLTPVMRKSAIRFPSSIGDISKLATTSSDDYDFFKTVDQIARWELNNEEMFDNTPADGHYISHAVSDNFQSAPTGGLIRFDVDEPAPEPRRGRRRLVSQRGQPTKGQPRRERRLQMVDAFMAASQNTQPIRQAAPSAPRHGRRRNLQPIPESLHRKIMLAIVAVRVLAGGSESRHVDWDLVAACFPGHDAQTMIDRGRNVLSKARLQILKMQHDFQEKFLEAYAKDEVPPIDYANLEKYPWPTLIEWANFQLDVSTSERAPSLPATREQFDEIFVMREEPIPTADEIFITTSGITVNQKRAIMSRVPFAATIDSGTEITPSRRQDELRWNELVKSFVRANIVTPEDSHDPIKAKTTLQRFGEHCVEYAVQTLIRDRVIITSNHGRVTPGRNYDITEYMLQQLNRKRLIEIGILRNAANYKSSVVDPKLQQEAFLDVEYIAPDAHILAIVNLFANGRVDLVPRGTPRNKFGLTDDGYLTRQIDKAKLHFAVEVRPRESYVYGNPIQEIAANTRRPPLSAPVIGEMRMIPLWMDLNGHLVRPLWEMAVSSILGCLALREGISAKGIGSMIKPSMAPWEIELLLGWLAEIGVARKWQCGKETRWKVLEWWWLTVH</sequence>
<accession>A0A9W9FDD1</accession>
<dbReference type="CDD" id="cd16169">
    <property type="entry name" value="Tau138_eWH"/>
    <property type="match status" value="1"/>
</dbReference>
<dbReference type="PANTHER" id="PTHR15180">
    <property type="entry name" value="GENERAL TRANSCRIPTION FACTOR 3C POLYPEPTIDE 1"/>
    <property type="match status" value="1"/>
</dbReference>
<reference evidence="9" key="2">
    <citation type="journal article" date="2023" name="IMA Fungus">
        <title>Comparative genomic study of the Penicillium genus elucidates a diverse pangenome and 15 lateral gene transfer events.</title>
        <authorList>
            <person name="Petersen C."/>
            <person name="Sorensen T."/>
            <person name="Nielsen M.R."/>
            <person name="Sondergaard T.E."/>
            <person name="Sorensen J.L."/>
            <person name="Fitzpatrick D.A."/>
            <person name="Frisvad J.C."/>
            <person name="Nielsen K.L."/>
        </authorList>
    </citation>
    <scope>NUCLEOTIDE SEQUENCE</scope>
    <source>
        <strain evidence="9">IBT 30761</strain>
    </source>
</reference>
<reference evidence="9" key="1">
    <citation type="submission" date="2022-11" db="EMBL/GenBank/DDBJ databases">
        <authorList>
            <person name="Petersen C."/>
        </authorList>
    </citation>
    <scope>NUCLEOTIDE SEQUENCE</scope>
    <source>
        <strain evidence="9">IBT 30761</strain>
    </source>
</reference>
<dbReference type="GO" id="GO:0042791">
    <property type="term" value="P:5S class rRNA transcription by RNA polymerase III"/>
    <property type="evidence" value="ECO:0007669"/>
    <property type="project" value="TreeGrafter"/>
</dbReference>
<feature type="domain" description="Transcription factor tau subunit sfc3/Tfc3 C-terminal" evidence="8">
    <location>
        <begin position="1384"/>
        <end position="1804"/>
    </location>
</feature>
<evidence type="ECO:0000256" key="1">
    <source>
        <dbReference type="ARBA" id="ARBA00004123"/>
    </source>
</evidence>
<keyword evidence="2" id="KW-0597">Phosphoprotein</keyword>
<protein>
    <recommendedName>
        <fullName evidence="11">TFIIIC transcription initiation factor complex subunits Tfc3</fullName>
    </recommendedName>
</protein>
<dbReference type="InterPro" id="IPR035625">
    <property type="entry name" value="Tfc3-like_eWH"/>
</dbReference>
<evidence type="ECO:0000259" key="8">
    <source>
        <dbReference type="Pfam" id="PF20222"/>
    </source>
</evidence>
<feature type="region of interest" description="Disordered" evidence="6">
    <location>
        <begin position="1321"/>
        <end position="1351"/>
    </location>
</feature>
<dbReference type="GO" id="GO:0006384">
    <property type="term" value="P:transcription initiation at RNA polymerase III promoter"/>
    <property type="evidence" value="ECO:0007669"/>
    <property type="project" value="InterPro"/>
</dbReference>
<evidence type="ECO:0000256" key="2">
    <source>
        <dbReference type="ARBA" id="ARBA00022553"/>
    </source>
</evidence>
<evidence type="ECO:0000313" key="9">
    <source>
        <dbReference type="EMBL" id="KAJ5098112.1"/>
    </source>
</evidence>
<keyword evidence="4" id="KW-0804">Transcription</keyword>
<dbReference type="Pfam" id="PF04182">
    <property type="entry name" value="B-block_TFIIIC"/>
    <property type="match status" value="1"/>
</dbReference>
<evidence type="ECO:0000256" key="3">
    <source>
        <dbReference type="ARBA" id="ARBA00023125"/>
    </source>
</evidence>
<dbReference type="InterPro" id="IPR046488">
    <property type="entry name" value="Sfc3/Tfc3_C"/>
</dbReference>
<keyword evidence="5" id="KW-0539">Nucleus</keyword>
<feature type="compositionally biased region" description="Basic residues" evidence="6">
    <location>
        <begin position="803"/>
        <end position="817"/>
    </location>
</feature>
<evidence type="ECO:0000259" key="7">
    <source>
        <dbReference type="Pfam" id="PF04182"/>
    </source>
</evidence>